<dbReference type="Proteomes" id="UP000770661">
    <property type="component" value="Unassembled WGS sequence"/>
</dbReference>
<accession>A0A8J4Y053</accession>
<dbReference type="GO" id="GO:0003676">
    <property type="term" value="F:nucleic acid binding"/>
    <property type="evidence" value="ECO:0007669"/>
    <property type="project" value="InterPro"/>
</dbReference>
<evidence type="ECO:0000313" key="1">
    <source>
        <dbReference type="EMBL" id="KAG0714281.1"/>
    </source>
</evidence>
<dbReference type="AlphaFoldDB" id="A0A8J4Y053"/>
<evidence type="ECO:0000313" key="2">
    <source>
        <dbReference type="Proteomes" id="UP000770661"/>
    </source>
</evidence>
<dbReference type="InterPro" id="IPR012337">
    <property type="entry name" value="RNaseH-like_sf"/>
</dbReference>
<dbReference type="EMBL" id="JACEEZ010020666">
    <property type="protein sequence ID" value="KAG0714281.1"/>
    <property type="molecule type" value="Genomic_DNA"/>
</dbReference>
<dbReference type="Gene3D" id="3.30.420.10">
    <property type="entry name" value="Ribonuclease H-like superfamily/Ribonuclease H"/>
    <property type="match status" value="1"/>
</dbReference>
<dbReference type="SUPFAM" id="SSF53098">
    <property type="entry name" value="Ribonuclease H-like"/>
    <property type="match status" value="1"/>
</dbReference>
<evidence type="ECO:0008006" key="3">
    <source>
        <dbReference type="Google" id="ProtNLM"/>
    </source>
</evidence>
<reference evidence="1" key="1">
    <citation type="submission" date="2020-07" db="EMBL/GenBank/DDBJ databases">
        <title>The High-quality genome of the commercially important snow crab, Chionoecetes opilio.</title>
        <authorList>
            <person name="Jeong J.-H."/>
            <person name="Ryu S."/>
        </authorList>
    </citation>
    <scope>NUCLEOTIDE SEQUENCE</scope>
    <source>
        <strain evidence="1">MADBK_172401_WGS</strain>
        <tissue evidence="1">Digestive gland</tissue>
    </source>
</reference>
<gene>
    <name evidence="1" type="ORF">GWK47_014447</name>
</gene>
<organism evidence="1 2">
    <name type="scientific">Chionoecetes opilio</name>
    <name type="common">Atlantic snow crab</name>
    <name type="synonym">Cancer opilio</name>
    <dbReference type="NCBI Taxonomy" id="41210"/>
    <lineage>
        <taxon>Eukaryota</taxon>
        <taxon>Metazoa</taxon>
        <taxon>Ecdysozoa</taxon>
        <taxon>Arthropoda</taxon>
        <taxon>Crustacea</taxon>
        <taxon>Multicrustacea</taxon>
        <taxon>Malacostraca</taxon>
        <taxon>Eumalacostraca</taxon>
        <taxon>Eucarida</taxon>
        <taxon>Decapoda</taxon>
        <taxon>Pleocyemata</taxon>
        <taxon>Brachyura</taxon>
        <taxon>Eubrachyura</taxon>
        <taxon>Majoidea</taxon>
        <taxon>Majidae</taxon>
        <taxon>Chionoecetes</taxon>
    </lineage>
</organism>
<name>A0A8J4Y053_CHIOP</name>
<dbReference type="OrthoDB" id="6374606at2759"/>
<sequence length="246" mass="26887">MVAAQVALRFLRKLLWGLRQRVLRLGDAPGRAGVVPVLYVCSAKMGPMYALGHHSALSGGGTYGEGGSGHSGSFAPDGQRKSLCVVAMDFLRSGQSLPSPQPCGYHGCRRVLVDEFFSKFGVPEELHSDQGREFESEVFRGCCPVARCAEDTYNSTPAAVRRMVERYNRTLAQQLAKSCQEGQGTGTRSFPYYSWHTGRQNMRPNPGFSPARPLCGRELRLPLDLITDGRRTGMPTVTTPYAAALK</sequence>
<protein>
    <recommendedName>
        <fullName evidence="3">Integrase catalytic domain-containing protein</fullName>
    </recommendedName>
</protein>
<dbReference type="InterPro" id="IPR036397">
    <property type="entry name" value="RNaseH_sf"/>
</dbReference>
<proteinExistence type="predicted"/>
<keyword evidence="2" id="KW-1185">Reference proteome</keyword>
<comment type="caution">
    <text evidence="1">The sequence shown here is derived from an EMBL/GenBank/DDBJ whole genome shotgun (WGS) entry which is preliminary data.</text>
</comment>